<evidence type="ECO:0000313" key="2">
    <source>
        <dbReference type="EMBL" id="CAI9095943.1"/>
    </source>
</evidence>
<protein>
    <submittedName>
        <fullName evidence="2">OLC1v1031989C1</fullName>
    </submittedName>
</protein>
<name>A0AAV1CLE7_OLDCO</name>
<feature type="transmembrane region" description="Helical" evidence="1">
    <location>
        <begin position="6"/>
        <end position="22"/>
    </location>
</feature>
<dbReference type="PANTHER" id="PTHR34537:SF1">
    <property type="entry name" value="OS08G0459300 PROTEIN"/>
    <property type="match status" value="1"/>
</dbReference>
<keyword evidence="1" id="KW-0812">Transmembrane</keyword>
<reference evidence="2" key="1">
    <citation type="submission" date="2023-03" db="EMBL/GenBank/DDBJ databases">
        <authorList>
            <person name="Julca I."/>
        </authorList>
    </citation>
    <scope>NUCLEOTIDE SEQUENCE</scope>
</reference>
<evidence type="ECO:0000256" key="1">
    <source>
        <dbReference type="SAM" id="Phobius"/>
    </source>
</evidence>
<keyword evidence="3" id="KW-1185">Reference proteome</keyword>
<accession>A0AAV1CLE7</accession>
<dbReference type="PANTHER" id="PTHR34537">
    <property type="entry name" value="OS08G0459300 PROTEIN"/>
    <property type="match status" value="1"/>
</dbReference>
<dbReference type="Proteomes" id="UP001161247">
    <property type="component" value="Chromosome 2"/>
</dbReference>
<dbReference type="EMBL" id="OX459119">
    <property type="protein sequence ID" value="CAI9095943.1"/>
    <property type="molecule type" value="Genomic_DNA"/>
</dbReference>
<evidence type="ECO:0000313" key="3">
    <source>
        <dbReference type="Proteomes" id="UP001161247"/>
    </source>
</evidence>
<gene>
    <name evidence="2" type="ORF">OLC1_LOCUS6810</name>
</gene>
<organism evidence="2 3">
    <name type="scientific">Oldenlandia corymbosa var. corymbosa</name>
    <dbReference type="NCBI Taxonomy" id="529605"/>
    <lineage>
        <taxon>Eukaryota</taxon>
        <taxon>Viridiplantae</taxon>
        <taxon>Streptophyta</taxon>
        <taxon>Embryophyta</taxon>
        <taxon>Tracheophyta</taxon>
        <taxon>Spermatophyta</taxon>
        <taxon>Magnoliopsida</taxon>
        <taxon>eudicotyledons</taxon>
        <taxon>Gunneridae</taxon>
        <taxon>Pentapetalae</taxon>
        <taxon>asterids</taxon>
        <taxon>lamiids</taxon>
        <taxon>Gentianales</taxon>
        <taxon>Rubiaceae</taxon>
        <taxon>Rubioideae</taxon>
        <taxon>Spermacoceae</taxon>
        <taxon>Hedyotis-Oldenlandia complex</taxon>
        <taxon>Oldenlandia</taxon>
    </lineage>
</organism>
<feature type="transmembrane region" description="Helical" evidence="1">
    <location>
        <begin position="29"/>
        <end position="48"/>
    </location>
</feature>
<dbReference type="AlphaFoldDB" id="A0AAV1CLE7"/>
<keyword evidence="1" id="KW-1133">Transmembrane helix</keyword>
<proteinExistence type="predicted"/>
<sequence>MEEFNSTPSLSFFFLSFLLILSKMAMHKWILLGFCIFFVSAGATTLQVQGKAGKITNNPADQLVATLTGNRTAHGSSNLYSNPGLACLALQYIKAYQGDCGAVGGPNAKKPADSEFAETFAPNCGVETKTLTPITGRLLGCETKYVSPSEAFSSILIHDSRSLDILYSKNHTEVGAAVSGSDGGSPYFWCVLFSNGTSKNSFVLEGGEAKISRPGCFSGANDDCSDANHNALSLQIPLLWSIAVGVMAVLLSSL</sequence>
<keyword evidence="1" id="KW-0472">Membrane</keyword>